<gene>
    <name evidence="4" type="ORF">ABID21_001848</name>
</gene>
<protein>
    <submittedName>
        <fullName evidence="4">Ribosomal-protein-alanine N-acetyltransferase</fullName>
        <ecNumber evidence="4">2.3.1.267</ecNumber>
    </submittedName>
</protein>
<keyword evidence="1 4" id="KW-0808">Transferase</keyword>
<keyword evidence="5" id="KW-1185">Reference proteome</keyword>
<dbReference type="PANTHER" id="PTHR43877">
    <property type="entry name" value="AMINOALKYLPHOSPHONATE N-ACETYLTRANSFERASE-RELATED-RELATED"/>
    <property type="match status" value="1"/>
</dbReference>
<dbReference type="CDD" id="cd04301">
    <property type="entry name" value="NAT_SF"/>
    <property type="match status" value="1"/>
</dbReference>
<dbReference type="SUPFAM" id="SSF55729">
    <property type="entry name" value="Acyl-CoA N-acyltransferases (Nat)"/>
    <property type="match status" value="1"/>
</dbReference>
<evidence type="ECO:0000256" key="1">
    <source>
        <dbReference type="ARBA" id="ARBA00022679"/>
    </source>
</evidence>
<evidence type="ECO:0000313" key="5">
    <source>
        <dbReference type="Proteomes" id="UP001549031"/>
    </source>
</evidence>
<dbReference type="EMBL" id="JBEPLJ010000006">
    <property type="protein sequence ID" value="MET3585739.1"/>
    <property type="molecule type" value="Genomic_DNA"/>
</dbReference>
<keyword evidence="2 4" id="KW-0012">Acyltransferase</keyword>
<dbReference type="EC" id="2.3.1.267" evidence="4"/>
<dbReference type="Pfam" id="PF00583">
    <property type="entry name" value="Acetyltransf_1"/>
    <property type="match status" value="1"/>
</dbReference>
<evidence type="ECO:0000256" key="2">
    <source>
        <dbReference type="ARBA" id="ARBA00023315"/>
    </source>
</evidence>
<proteinExistence type="predicted"/>
<dbReference type="PROSITE" id="PS51186">
    <property type="entry name" value="GNAT"/>
    <property type="match status" value="1"/>
</dbReference>
<dbReference type="Proteomes" id="UP001549031">
    <property type="component" value="Unassembled WGS sequence"/>
</dbReference>
<comment type="caution">
    <text evidence="4">The sequence shown here is derived from an EMBL/GenBank/DDBJ whole genome shotgun (WGS) entry which is preliminary data.</text>
</comment>
<reference evidence="4 5" key="1">
    <citation type="submission" date="2024-06" db="EMBL/GenBank/DDBJ databases">
        <title>Genomic Encyclopedia of Type Strains, Phase IV (KMG-IV): sequencing the most valuable type-strain genomes for metagenomic binning, comparative biology and taxonomic classification.</title>
        <authorList>
            <person name="Goeker M."/>
        </authorList>
    </citation>
    <scope>NUCLEOTIDE SEQUENCE [LARGE SCALE GENOMIC DNA]</scope>
    <source>
        <strain evidence="4 5">DSM 105042</strain>
    </source>
</reference>
<evidence type="ECO:0000313" key="4">
    <source>
        <dbReference type="EMBL" id="MET3585739.1"/>
    </source>
</evidence>
<dbReference type="InterPro" id="IPR000182">
    <property type="entry name" value="GNAT_dom"/>
</dbReference>
<organism evidence="4 5">
    <name type="scientific">Pseudorhizobium tarimense</name>
    <dbReference type="NCBI Taxonomy" id="1079109"/>
    <lineage>
        <taxon>Bacteria</taxon>
        <taxon>Pseudomonadati</taxon>
        <taxon>Pseudomonadota</taxon>
        <taxon>Alphaproteobacteria</taxon>
        <taxon>Hyphomicrobiales</taxon>
        <taxon>Rhizobiaceae</taxon>
        <taxon>Rhizobium/Agrobacterium group</taxon>
        <taxon>Pseudorhizobium</taxon>
    </lineage>
</organism>
<feature type="domain" description="N-acetyltransferase" evidence="3">
    <location>
        <begin position="1"/>
        <end position="145"/>
    </location>
</feature>
<name>A0ABV2H5E8_9HYPH</name>
<dbReference type="InterPro" id="IPR050832">
    <property type="entry name" value="Bact_Acetyltransf"/>
</dbReference>
<dbReference type="Gene3D" id="3.40.630.30">
    <property type="match status" value="1"/>
</dbReference>
<dbReference type="InterPro" id="IPR016181">
    <property type="entry name" value="Acyl_CoA_acyltransferase"/>
</dbReference>
<dbReference type="GO" id="GO:0008999">
    <property type="term" value="F:protein-N-terminal-alanine acetyltransferase activity"/>
    <property type="evidence" value="ECO:0007669"/>
    <property type="project" value="UniProtKB-EC"/>
</dbReference>
<sequence length="154" mass="16991">MTVADHTVVGDVGFAAWKSSNAFEDVYLEPQVIERVRRAFSVFAAETTSDVHIAEREGRVIGWAARDGAPDCISDLWVDPAHQRRGVGRTLILHLLDIIADEGHPLARIQTHASNAAAVSLYERCGFTIVWQGKEFSKSMGVELEKVHLEKLPG</sequence>
<accession>A0ABV2H5E8</accession>
<evidence type="ECO:0000259" key="3">
    <source>
        <dbReference type="PROSITE" id="PS51186"/>
    </source>
</evidence>
<dbReference type="RefSeq" id="WP_247243667.1">
    <property type="nucleotide sequence ID" value="NZ_JALJRA010000006.1"/>
</dbReference>